<comment type="caution">
    <text evidence="3">The sequence shown here is derived from an EMBL/GenBank/DDBJ whole genome shotgun (WGS) entry which is preliminary data.</text>
</comment>
<evidence type="ECO:0000313" key="3">
    <source>
        <dbReference type="EMBL" id="TWJ18784.1"/>
    </source>
</evidence>
<dbReference type="Pfam" id="PF07589">
    <property type="entry name" value="PEP-CTERM"/>
    <property type="match status" value="1"/>
</dbReference>
<proteinExistence type="predicted"/>
<evidence type="ECO:0000313" key="4">
    <source>
        <dbReference type="Proteomes" id="UP000319449"/>
    </source>
</evidence>
<dbReference type="RefSeq" id="WP_145023084.1">
    <property type="nucleotide sequence ID" value="NZ_VLLN01000014.1"/>
</dbReference>
<reference evidence="3 4" key="1">
    <citation type="submission" date="2019-07" db="EMBL/GenBank/DDBJ databases">
        <title>Genomic Encyclopedia of Archaeal and Bacterial Type Strains, Phase II (KMG-II): from individual species to whole genera.</title>
        <authorList>
            <person name="Goeker M."/>
        </authorList>
    </citation>
    <scope>NUCLEOTIDE SEQUENCE [LARGE SCALE GENOMIC DNA]</scope>
    <source>
        <strain evidence="3 4">ATCC BAA-1139</strain>
    </source>
</reference>
<accession>A0A562VLZ4</accession>
<feature type="domain" description="Ice-binding protein C-terminal" evidence="2">
    <location>
        <begin position="229"/>
        <end position="253"/>
    </location>
</feature>
<dbReference type="InterPro" id="IPR013424">
    <property type="entry name" value="Ice-binding_C"/>
</dbReference>
<keyword evidence="1" id="KW-0732">Signal</keyword>
<keyword evidence="4" id="KW-1185">Reference proteome</keyword>
<evidence type="ECO:0000259" key="2">
    <source>
        <dbReference type="Pfam" id="PF07589"/>
    </source>
</evidence>
<dbReference type="Proteomes" id="UP000319449">
    <property type="component" value="Unassembled WGS sequence"/>
</dbReference>
<protein>
    <submittedName>
        <fullName evidence="3">Putative secreted protein with PEP-CTERM sorting signal</fullName>
    </submittedName>
</protein>
<feature type="signal peptide" evidence="1">
    <location>
        <begin position="1"/>
        <end position="22"/>
    </location>
</feature>
<organism evidence="3 4">
    <name type="scientific">Geobacter argillaceus</name>
    <dbReference type="NCBI Taxonomy" id="345631"/>
    <lineage>
        <taxon>Bacteria</taxon>
        <taxon>Pseudomonadati</taxon>
        <taxon>Thermodesulfobacteriota</taxon>
        <taxon>Desulfuromonadia</taxon>
        <taxon>Geobacterales</taxon>
        <taxon>Geobacteraceae</taxon>
        <taxon>Geobacter</taxon>
    </lineage>
</organism>
<evidence type="ECO:0000256" key="1">
    <source>
        <dbReference type="SAM" id="SignalP"/>
    </source>
</evidence>
<sequence>MNTRQLVVALLMLIATAPMALATPIMLDLTTKGSSGFINGAEFLQGTIKPTGTGVYEPFLRLQRNGTEQGFNTSAPGVMDNKAGIWTKDLLAGTIPTITVNGKLYREIRLDINESNSKNAKYLSLDSLEIYLQDTGGISSKAGLTNLRYSMDTPTKDYYVKLDYTLAPGSGWDDMSVLLPEEIFADSATHRYFYLYSQFGLNFTSDAGFEEWAADPLTPSPPVPPQEVVPEPGTFTLLGLGMVALGLYRRTRRT</sequence>
<name>A0A562VLZ4_9BACT</name>
<dbReference type="EMBL" id="VLLN01000014">
    <property type="protein sequence ID" value="TWJ18784.1"/>
    <property type="molecule type" value="Genomic_DNA"/>
</dbReference>
<gene>
    <name evidence="3" type="ORF">JN12_02420</name>
</gene>
<feature type="chain" id="PRO_5021891479" evidence="1">
    <location>
        <begin position="23"/>
        <end position="254"/>
    </location>
</feature>
<dbReference type="OrthoDB" id="508804at2"/>
<dbReference type="AlphaFoldDB" id="A0A562VLZ4"/>